<dbReference type="Proteomes" id="UP000321812">
    <property type="component" value="Unassembled WGS sequence"/>
</dbReference>
<organism evidence="1 2">
    <name type="scientific">Campylobacter hyointestinalis</name>
    <dbReference type="NCBI Taxonomy" id="198"/>
    <lineage>
        <taxon>Bacteria</taxon>
        <taxon>Pseudomonadati</taxon>
        <taxon>Campylobacterota</taxon>
        <taxon>Epsilonproteobacteria</taxon>
        <taxon>Campylobacterales</taxon>
        <taxon>Campylobacteraceae</taxon>
        <taxon>Campylobacter</taxon>
    </lineage>
</organism>
<gene>
    <name evidence="1" type="ORF">YZ82_08075</name>
</gene>
<evidence type="ECO:0000313" key="1">
    <source>
        <dbReference type="EMBL" id="TWO18555.1"/>
    </source>
</evidence>
<proteinExistence type="predicted"/>
<comment type="caution">
    <text evidence="1">The sequence shown here is derived from an EMBL/GenBank/DDBJ whole genome shotgun (WGS) entry which is preliminary data.</text>
</comment>
<protein>
    <submittedName>
        <fullName evidence="1">Uncharacterized protein</fullName>
    </submittedName>
</protein>
<dbReference type="RefSeq" id="WP_147497575.1">
    <property type="nucleotide sequence ID" value="NZ_VOAP01000027.1"/>
</dbReference>
<accession>A0A562X930</accession>
<dbReference type="AlphaFoldDB" id="A0A562X930"/>
<dbReference type="EMBL" id="VOAP01000027">
    <property type="protein sequence ID" value="TWO18555.1"/>
    <property type="molecule type" value="Genomic_DNA"/>
</dbReference>
<name>A0A562X930_CAMHY</name>
<evidence type="ECO:0000313" key="2">
    <source>
        <dbReference type="Proteomes" id="UP000321812"/>
    </source>
</evidence>
<sequence>MKNFISSKHFCRIYNNANEIERRNMLENLLKSEYIPLGLEEFLKGIYHNLSKDMFELMYKLEDKLEEQNTFIGKSPRFVGIRKDWGAEPIWHDGANCDCGECLLLPKQLQKDIEKWNNIGQKYYETCGWRDFDGKLGTLQAKKIEQWYHKQYINLLKRIKLFVQYRFDIRMGYGHADDWEILLFKLKDGVLFDECNKIVSLSDLQKRFELDENIELEKAFMNWGKLLYKRLDGGRYYWLSKNVDIDEFNKIGKKLKFKLQRYLPENVVVEYENKQ</sequence>
<reference evidence="1 2" key="1">
    <citation type="submission" date="2019-07" db="EMBL/GenBank/DDBJ databases">
        <title>Rapid identification of Enteric Bacteria from Whole Genome Sequences (WGS) using Average Nucleotide Identity (ANI).</title>
        <authorList>
            <person name="Lane C."/>
        </authorList>
    </citation>
    <scope>NUCLEOTIDE SEQUENCE [LARGE SCALE GENOMIC DNA]</scope>
    <source>
        <strain evidence="1 2">D2411</strain>
    </source>
</reference>